<reference evidence="1" key="2">
    <citation type="journal article" date="2015" name="Data Brief">
        <title>Shoot transcriptome of the giant reed, Arundo donax.</title>
        <authorList>
            <person name="Barrero R.A."/>
            <person name="Guerrero F.D."/>
            <person name="Moolhuijzen P."/>
            <person name="Goolsby J.A."/>
            <person name="Tidwell J."/>
            <person name="Bellgard S.E."/>
            <person name="Bellgard M.I."/>
        </authorList>
    </citation>
    <scope>NUCLEOTIDE SEQUENCE</scope>
    <source>
        <tissue evidence="1">Shoot tissue taken approximately 20 cm above the soil surface</tissue>
    </source>
</reference>
<reference evidence="1" key="1">
    <citation type="submission" date="2014-09" db="EMBL/GenBank/DDBJ databases">
        <authorList>
            <person name="Magalhaes I.L.F."/>
            <person name="Oliveira U."/>
            <person name="Santos F.R."/>
            <person name="Vidigal T.H.D.A."/>
            <person name="Brescovit A.D."/>
            <person name="Santos A.J."/>
        </authorList>
    </citation>
    <scope>NUCLEOTIDE SEQUENCE</scope>
    <source>
        <tissue evidence="1">Shoot tissue taken approximately 20 cm above the soil surface</tissue>
    </source>
</reference>
<accession>A0A0A8ZHY0</accession>
<dbReference type="EMBL" id="GBRH01259479">
    <property type="protein sequence ID" value="JAD38416.1"/>
    <property type="molecule type" value="Transcribed_RNA"/>
</dbReference>
<name>A0A0A8ZHY0_ARUDO</name>
<proteinExistence type="predicted"/>
<organism evidence="1">
    <name type="scientific">Arundo donax</name>
    <name type="common">Giant reed</name>
    <name type="synonym">Donax arundinaceus</name>
    <dbReference type="NCBI Taxonomy" id="35708"/>
    <lineage>
        <taxon>Eukaryota</taxon>
        <taxon>Viridiplantae</taxon>
        <taxon>Streptophyta</taxon>
        <taxon>Embryophyta</taxon>
        <taxon>Tracheophyta</taxon>
        <taxon>Spermatophyta</taxon>
        <taxon>Magnoliopsida</taxon>
        <taxon>Liliopsida</taxon>
        <taxon>Poales</taxon>
        <taxon>Poaceae</taxon>
        <taxon>PACMAD clade</taxon>
        <taxon>Arundinoideae</taxon>
        <taxon>Arundineae</taxon>
        <taxon>Arundo</taxon>
    </lineage>
</organism>
<evidence type="ECO:0000313" key="1">
    <source>
        <dbReference type="EMBL" id="JAD38416.1"/>
    </source>
</evidence>
<protein>
    <submittedName>
        <fullName evidence="1">Uncharacterized protein</fullName>
    </submittedName>
</protein>
<sequence length="41" mass="4509">MCQFSSTLSLNTFLFKCLCGSNSYIFQPVISSNLWVSLAAS</sequence>
<dbReference type="AlphaFoldDB" id="A0A0A8ZHY0"/>